<dbReference type="InterPro" id="IPR027417">
    <property type="entry name" value="P-loop_NTPase"/>
</dbReference>
<feature type="region of interest" description="Disordered" evidence="2">
    <location>
        <begin position="32"/>
        <end position="72"/>
    </location>
</feature>
<gene>
    <name evidence="4" type="ORF">JF886_01240</name>
</gene>
<dbReference type="PANTHER" id="PTHR30486">
    <property type="entry name" value="TWITCHING MOTILITY PROTEIN PILT"/>
    <property type="match status" value="1"/>
</dbReference>
<dbReference type="InterPro" id="IPR001482">
    <property type="entry name" value="T2SS/T4SS_dom"/>
</dbReference>
<comment type="caution">
    <text evidence="4">The sequence shown here is derived from an EMBL/GenBank/DDBJ whole genome shotgun (WGS) entry which is preliminary data.</text>
</comment>
<dbReference type="Pfam" id="PF00437">
    <property type="entry name" value="T2SSE"/>
    <property type="match status" value="1"/>
</dbReference>
<evidence type="ECO:0000256" key="2">
    <source>
        <dbReference type="SAM" id="MobiDB-lite"/>
    </source>
</evidence>
<dbReference type="GO" id="GO:0016887">
    <property type="term" value="F:ATP hydrolysis activity"/>
    <property type="evidence" value="ECO:0007669"/>
    <property type="project" value="InterPro"/>
</dbReference>
<dbReference type="Gene3D" id="3.30.450.380">
    <property type="match status" value="1"/>
</dbReference>
<protein>
    <submittedName>
        <fullName evidence="4">CpaF family protein</fullName>
    </submittedName>
</protein>
<feature type="compositionally biased region" description="Basic residues" evidence="2">
    <location>
        <begin position="49"/>
        <end position="60"/>
    </location>
</feature>
<feature type="domain" description="Bacterial type II secretion system protein E" evidence="3">
    <location>
        <begin position="204"/>
        <end position="483"/>
    </location>
</feature>
<dbReference type="Proteomes" id="UP000606991">
    <property type="component" value="Unassembled WGS sequence"/>
</dbReference>
<dbReference type="InterPro" id="IPR050921">
    <property type="entry name" value="T4SS_GSP_E_ATPase"/>
</dbReference>
<evidence type="ECO:0000259" key="3">
    <source>
        <dbReference type="Pfam" id="PF00437"/>
    </source>
</evidence>
<dbReference type="CDD" id="cd01130">
    <property type="entry name" value="VirB11-like_ATPase"/>
    <property type="match status" value="1"/>
</dbReference>
<accession>A0A934N4Q5</accession>
<dbReference type="SUPFAM" id="SSF52540">
    <property type="entry name" value="P-loop containing nucleoside triphosphate hydrolases"/>
    <property type="match status" value="1"/>
</dbReference>
<dbReference type="EMBL" id="JAEKNS010000019">
    <property type="protein sequence ID" value="MBJ7593479.1"/>
    <property type="molecule type" value="Genomic_DNA"/>
</dbReference>
<feature type="region of interest" description="Disordered" evidence="2">
    <location>
        <begin position="154"/>
        <end position="176"/>
    </location>
</feature>
<evidence type="ECO:0000313" key="5">
    <source>
        <dbReference type="Proteomes" id="UP000606991"/>
    </source>
</evidence>
<evidence type="ECO:0000256" key="1">
    <source>
        <dbReference type="ARBA" id="ARBA00006611"/>
    </source>
</evidence>
<comment type="similarity">
    <text evidence="1">Belongs to the GSP E family.</text>
</comment>
<organism evidence="4 5">
    <name type="scientific">Candidatus Aeolococcus gillhamiae</name>
    <dbReference type="NCBI Taxonomy" id="3127015"/>
    <lineage>
        <taxon>Bacteria</taxon>
        <taxon>Bacillati</taxon>
        <taxon>Candidatus Dormiibacterota</taxon>
        <taxon>Candidatus Dormibacteria</taxon>
        <taxon>Candidatus Aeolococcales</taxon>
        <taxon>Candidatus Aeolococcaceae</taxon>
        <taxon>Candidatus Aeolococcus</taxon>
    </lineage>
</organism>
<reference evidence="4 5" key="1">
    <citation type="submission" date="2020-10" db="EMBL/GenBank/DDBJ databases">
        <title>Ca. Dormibacterota MAGs.</title>
        <authorList>
            <person name="Montgomery K."/>
        </authorList>
    </citation>
    <scope>NUCLEOTIDE SEQUENCE [LARGE SCALE GENOMIC DNA]</scope>
    <source>
        <strain evidence="4">SC8812_S17_18</strain>
    </source>
</reference>
<dbReference type="PANTHER" id="PTHR30486:SF15">
    <property type="entry name" value="TYPE II_IV SECRETION SYSTEM ATPASE"/>
    <property type="match status" value="1"/>
</dbReference>
<dbReference type="AlphaFoldDB" id="A0A934N4Q5"/>
<sequence>MPRRPAAPRRHRRCCGCGLLGRFARGPQLLGGLGGGHRTGGADPERIGSRRGRLSHRRRLGSADDQGVDRGGRSHRLRLVDHEAVLGTTAHGRLGGASPPHVVGGEGELVLRNLDREVVAVAGGHVSRHRPLSRWVSPSHRTFAPHRVWKRSCREPVPSGRDGTGAGENPGTIAGPSIGIQRSLPSVSIATATKGIDPRYLEALGPLRPLIDDDSLTEIMVNGHEMVYVERKGKILLTDVRFDSEEHLLRVIDTIVSSVGRRIDQRSPLCDARLLDGSRVNAAIAPVALDGPILTIRKFSKDPYQVSDLIGFGTLTQEAAAFIQACVLARANIVVSGGTGTGKTTLLNVCSSFIPVDERIVTIEDAAELQLHQEHVCRMESRPSDVNNEGRITIRDLVANSLRMRPDRIVVGECRGGEALDMLQAMNTGHDGSLTTVHANNPRETLSRLETLVLMAGMDLPLKAIRQQIASAIDLVIQLSRVKDGSRKVTAISEIIGMEGDTITMQEIFKFESKGADPSTGQIIGEFNPTGIRPKIIDRLFDMGVPLPPRLAQLFPDRRQLMAQQALLQQQQRQG</sequence>
<name>A0A934N4Q5_9BACT</name>
<dbReference type="Gene3D" id="3.40.50.300">
    <property type="entry name" value="P-loop containing nucleotide triphosphate hydrolases"/>
    <property type="match status" value="1"/>
</dbReference>
<proteinExistence type="inferred from homology"/>
<evidence type="ECO:0000313" key="4">
    <source>
        <dbReference type="EMBL" id="MBJ7593479.1"/>
    </source>
</evidence>